<sequence>MTQIKNQIRERLEKLPEVLSDPQLLSGKGIGNEIGFYIFDYDPEDEPTVQRHLKRELLKKLDFPVLEIHLYQLVMEYLQNNELLEACFELEQTEGTHALEEALKDALQIDGLAELLHSRVESHHQMVFITGVGAAWPMLRSHTVLNNLHDKLDRLPVIMFFPGTYTGQELQLFSTFKDDNYYRAFRLLPRGSSQ</sequence>
<keyword evidence="2" id="KW-1185">Reference proteome</keyword>
<dbReference type="Pfam" id="PF08747">
    <property type="entry name" value="BrxB"/>
    <property type="match status" value="1"/>
</dbReference>
<name>A0ABQ2DGT0_9DEIO</name>
<dbReference type="InterPro" id="IPR014858">
    <property type="entry name" value="BrxB"/>
</dbReference>
<dbReference type="Proteomes" id="UP000632222">
    <property type="component" value="Unassembled WGS sequence"/>
</dbReference>
<evidence type="ECO:0000313" key="2">
    <source>
        <dbReference type="Proteomes" id="UP000632222"/>
    </source>
</evidence>
<proteinExistence type="predicted"/>
<organism evidence="1 2">
    <name type="scientific">Deinococcus roseus</name>
    <dbReference type="NCBI Taxonomy" id="392414"/>
    <lineage>
        <taxon>Bacteria</taxon>
        <taxon>Thermotogati</taxon>
        <taxon>Deinococcota</taxon>
        <taxon>Deinococci</taxon>
        <taxon>Deinococcales</taxon>
        <taxon>Deinococcaceae</taxon>
        <taxon>Deinococcus</taxon>
    </lineage>
</organism>
<dbReference type="RefSeq" id="WP_189007842.1">
    <property type="nucleotide sequence ID" value="NZ_BMOD01000032.1"/>
</dbReference>
<reference evidence="2" key="1">
    <citation type="journal article" date="2019" name="Int. J. Syst. Evol. Microbiol.">
        <title>The Global Catalogue of Microorganisms (GCM) 10K type strain sequencing project: providing services to taxonomists for standard genome sequencing and annotation.</title>
        <authorList>
            <consortium name="The Broad Institute Genomics Platform"/>
            <consortium name="The Broad Institute Genome Sequencing Center for Infectious Disease"/>
            <person name="Wu L."/>
            <person name="Ma J."/>
        </authorList>
    </citation>
    <scope>NUCLEOTIDE SEQUENCE [LARGE SCALE GENOMIC DNA]</scope>
    <source>
        <strain evidence="2">JCM 14370</strain>
    </source>
</reference>
<protein>
    <recommendedName>
        <fullName evidence="3">DUF1788 domain-containing protein</fullName>
    </recommendedName>
</protein>
<comment type="caution">
    <text evidence="1">The sequence shown here is derived from an EMBL/GenBank/DDBJ whole genome shotgun (WGS) entry which is preliminary data.</text>
</comment>
<accession>A0ABQ2DGT0</accession>
<evidence type="ECO:0000313" key="1">
    <source>
        <dbReference type="EMBL" id="GGJ55161.1"/>
    </source>
</evidence>
<dbReference type="EMBL" id="BMOD01000032">
    <property type="protein sequence ID" value="GGJ55161.1"/>
    <property type="molecule type" value="Genomic_DNA"/>
</dbReference>
<evidence type="ECO:0008006" key="3">
    <source>
        <dbReference type="Google" id="ProtNLM"/>
    </source>
</evidence>
<gene>
    <name evidence="1" type="ORF">GCM10008938_46590</name>
</gene>